<dbReference type="Proteomes" id="UP000672032">
    <property type="component" value="Chromosome 1"/>
</dbReference>
<name>A0A8A3P3C1_9HELO</name>
<dbReference type="EMBL" id="CP063405">
    <property type="protein sequence ID" value="QSZ29716.1"/>
    <property type="molecule type" value="Genomic_DNA"/>
</dbReference>
<evidence type="ECO:0000313" key="3">
    <source>
        <dbReference type="Proteomes" id="UP000672032"/>
    </source>
</evidence>
<protein>
    <submittedName>
        <fullName evidence="2">Uncharacterized protein</fullName>
    </submittedName>
</protein>
<feature type="signal peptide" evidence="1">
    <location>
        <begin position="1"/>
        <end position="19"/>
    </location>
</feature>
<dbReference type="PANTHER" id="PTHR36195">
    <property type="entry name" value="DOMAIN PROTEIN, PUTATIVE (AFU_ORTHOLOGUE AFUA_5G01990)-RELATED-RELATED"/>
    <property type="match status" value="1"/>
</dbReference>
<dbReference type="InterPro" id="IPR006771">
    <property type="entry name" value="CetA-like"/>
</dbReference>
<dbReference type="PANTHER" id="PTHR36195:SF6">
    <property type="entry name" value="SECRETED THAUMATIN-LIKE PROTEIN CALA"/>
    <property type="match status" value="1"/>
</dbReference>
<dbReference type="OrthoDB" id="5144514at2759"/>
<sequence>MHCSYVLSALAVFASTASASLTINNWCSQDVYIYKSNKGGCNVGTNGACSTASNASPWGIKAGKGASSMLTLLWDTDGHGTSIKIAKTSNWKTTPPILQFEYAWTTGQYAALYWDLSNLDGSGSELVGTPFKNDNVNISPTGTGSGSGSCVKLKCPAGVPCKDAYNTPEQEATHSCPLGTGTMWLDLCEPAGGFSSKREISFEA</sequence>
<evidence type="ECO:0000256" key="1">
    <source>
        <dbReference type="SAM" id="SignalP"/>
    </source>
</evidence>
<gene>
    <name evidence="2" type="ORF">DSL72_004233</name>
</gene>
<dbReference type="Pfam" id="PF04681">
    <property type="entry name" value="Bys1"/>
    <property type="match status" value="1"/>
</dbReference>
<evidence type="ECO:0000313" key="2">
    <source>
        <dbReference type="EMBL" id="QSZ29716.1"/>
    </source>
</evidence>
<organism evidence="2 3">
    <name type="scientific">Monilinia vaccinii-corymbosi</name>
    <dbReference type="NCBI Taxonomy" id="61207"/>
    <lineage>
        <taxon>Eukaryota</taxon>
        <taxon>Fungi</taxon>
        <taxon>Dikarya</taxon>
        <taxon>Ascomycota</taxon>
        <taxon>Pezizomycotina</taxon>
        <taxon>Leotiomycetes</taxon>
        <taxon>Helotiales</taxon>
        <taxon>Sclerotiniaceae</taxon>
        <taxon>Monilinia</taxon>
    </lineage>
</organism>
<dbReference type="AlphaFoldDB" id="A0A8A3P3C1"/>
<reference evidence="2" key="1">
    <citation type="submission" date="2020-10" db="EMBL/GenBank/DDBJ databases">
        <title>Genome Sequence of Monilinia vaccinii-corymbosi Sheds Light on Mummy Berry Disease Infection of Blueberry and Mating Type.</title>
        <authorList>
            <person name="Yow A.G."/>
            <person name="Zhang Y."/>
            <person name="Bansal K."/>
            <person name="Eacker S.M."/>
            <person name="Sullivan S."/>
            <person name="Liachko I."/>
            <person name="Cubeta M.A."/>
            <person name="Rollins J.A."/>
            <person name="Ashrafi H."/>
        </authorList>
    </citation>
    <scope>NUCLEOTIDE SEQUENCE</scope>
    <source>
        <strain evidence="2">RL-1</strain>
    </source>
</reference>
<keyword evidence="3" id="KW-1185">Reference proteome</keyword>
<accession>A0A8A3P3C1</accession>
<keyword evidence="1" id="KW-0732">Signal</keyword>
<proteinExistence type="predicted"/>
<feature type="chain" id="PRO_5033005704" evidence="1">
    <location>
        <begin position="20"/>
        <end position="204"/>
    </location>
</feature>